<dbReference type="EMBL" id="GG657466">
    <property type="protein sequence ID" value="OAT11987.1"/>
    <property type="molecule type" value="Genomic_DNA"/>
</dbReference>
<dbReference type="GeneID" id="8502428"/>
<dbReference type="KEGG" id="bgh:BDBG_07396"/>
<dbReference type="Proteomes" id="UP000002038">
    <property type="component" value="Unassembled WGS sequence"/>
</dbReference>
<dbReference type="VEuPathDB" id="FungiDB:BDBG_07396"/>
<protein>
    <submittedName>
        <fullName evidence="1">Uncharacterized protein</fullName>
    </submittedName>
</protein>
<keyword evidence="2" id="KW-1185">Reference proteome</keyword>
<name>A0A179UY00_BLAGS</name>
<accession>A0A179UY00</accession>
<reference evidence="2" key="1">
    <citation type="journal article" date="2015" name="PLoS Genet.">
        <title>The dynamic genome and transcriptome of the human fungal pathogen Blastomyces and close relative Emmonsia.</title>
        <authorList>
            <person name="Munoz J.F."/>
            <person name="Gauthier G.M."/>
            <person name="Desjardins C.A."/>
            <person name="Gallo J.E."/>
            <person name="Holder J."/>
            <person name="Sullivan T.D."/>
            <person name="Marty A.J."/>
            <person name="Carmen J.C."/>
            <person name="Chen Z."/>
            <person name="Ding L."/>
            <person name="Gujja S."/>
            <person name="Magrini V."/>
            <person name="Misas E."/>
            <person name="Mitreva M."/>
            <person name="Priest M."/>
            <person name="Saif S."/>
            <person name="Whiston E.A."/>
            <person name="Young S."/>
            <person name="Zeng Q."/>
            <person name="Goldman W.E."/>
            <person name="Mardis E.R."/>
            <person name="Taylor J.W."/>
            <person name="McEwen J.G."/>
            <person name="Clay O.K."/>
            <person name="Klein B.S."/>
            <person name="Cuomo C.A."/>
        </authorList>
    </citation>
    <scope>NUCLEOTIDE SEQUENCE [LARGE SCALE GENOMIC DNA]</scope>
    <source>
        <strain evidence="2">SLH14081</strain>
    </source>
</reference>
<gene>
    <name evidence="1" type="ORF">BDBG_07396</name>
</gene>
<dbReference type="AlphaFoldDB" id="A0A179UY00"/>
<evidence type="ECO:0000313" key="2">
    <source>
        <dbReference type="Proteomes" id="UP000002038"/>
    </source>
</evidence>
<sequence>METEPNNNNNNGIRNIPSSNYGAQTYRIIIIVSFCLQRRQRTPLLSVLFLGTPGGDFTRSHFAMPANRIGARPFRPVSAAELGWFMQPGLFEVATTIKTMMNPYRS</sequence>
<organism evidence="1 2">
    <name type="scientific">Blastomyces gilchristii (strain SLH14081)</name>
    <name type="common">Blastomyces dermatitidis</name>
    <dbReference type="NCBI Taxonomy" id="559298"/>
    <lineage>
        <taxon>Eukaryota</taxon>
        <taxon>Fungi</taxon>
        <taxon>Dikarya</taxon>
        <taxon>Ascomycota</taxon>
        <taxon>Pezizomycotina</taxon>
        <taxon>Eurotiomycetes</taxon>
        <taxon>Eurotiomycetidae</taxon>
        <taxon>Onygenales</taxon>
        <taxon>Ajellomycetaceae</taxon>
        <taxon>Blastomyces</taxon>
    </lineage>
</organism>
<dbReference type="RefSeq" id="XP_031580150.1">
    <property type="nucleotide sequence ID" value="XM_031723069.1"/>
</dbReference>
<evidence type="ECO:0000313" key="1">
    <source>
        <dbReference type="EMBL" id="OAT11987.1"/>
    </source>
</evidence>
<proteinExistence type="predicted"/>